<feature type="region of interest" description="Disordered" evidence="4">
    <location>
        <begin position="353"/>
        <end position="391"/>
    </location>
</feature>
<dbReference type="EMBL" id="CAIIXF020000006">
    <property type="protein sequence ID" value="CAH1787139.1"/>
    <property type="molecule type" value="Genomic_DNA"/>
</dbReference>
<accession>A0A8J1U1D2</accession>
<protein>
    <submittedName>
        <fullName evidence="5">Uncharacterized protein</fullName>
    </submittedName>
</protein>
<feature type="compositionally biased region" description="Basic and acidic residues" evidence="4">
    <location>
        <begin position="2188"/>
        <end position="2202"/>
    </location>
</feature>
<dbReference type="GO" id="GO:0005794">
    <property type="term" value="C:Golgi apparatus"/>
    <property type="evidence" value="ECO:0007669"/>
    <property type="project" value="TreeGrafter"/>
</dbReference>
<feature type="compositionally biased region" description="Basic and acidic residues" evidence="4">
    <location>
        <begin position="1117"/>
        <end position="1130"/>
    </location>
</feature>
<dbReference type="GO" id="GO:0060090">
    <property type="term" value="F:molecular adaptor activity"/>
    <property type="evidence" value="ECO:0007669"/>
    <property type="project" value="TreeGrafter"/>
</dbReference>
<feature type="coiled-coil region" evidence="3">
    <location>
        <begin position="2953"/>
        <end position="3215"/>
    </location>
</feature>
<comment type="caution">
    <text evidence="5">The sequence shown here is derived from an EMBL/GenBank/DDBJ whole genome shotgun (WGS) entry which is preliminary data.</text>
</comment>
<feature type="coiled-coil region" evidence="3">
    <location>
        <begin position="457"/>
        <end position="563"/>
    </location>
</feature>
<feature type="coiled-coil region" evidence="3">
    <location>
        <begin position="2834"/>
        <end position="2872"/>
    </location>
</feature>
<evidence type="ECO:0000256" key="2">
    <source>
        <dbReference type="ARBA" id="ARBA00022490"/>
    </source>
</evidence>
<feature type="compositionally biased region" description="Polar residues" evidence="4">
    <location>
        <begin position="226"/>
        <end position="237"/>
    </location>
</feature>
<feature type="compositionally biased region" description="Polar residues" evidence="4">
    <location>
        <begin position="3353"/>
        <end position="3365"/>
    </location>
</feature>
<gene>
    <name evidence="5" type="ORF">OFUS_LOCUS12900</name>
</gene>
<feature type="region of interest" description="Disordered" evidence="4">
    <location>
        <begin position="2620"/>
        <end position="2654"/>
    </location>
</feature>
<dbReference type="GO" id="GO:1903358">
    <property type="term" value="P:regulation of Golgi organization"/>
    <property type="evidence" value="ECO:0007669"/>
    <property type="project" value="TreeGrafter"/>
</dbReference>
<dbReference type="InterPro" id="IPR052593">
    <property type="entry name" value="MT-associated_AKAP9-binding"/>
</dbReference>
<feature type="compositionally biased region" description="Polar residues" evidence="4">
    <location>
        <begin position="1940"/>
        <end position="1951"/>
    </location>
</feature>
<organism evidence="5 6">
    <name type="scientific">Owenia fusiformis</name>
    <name type="common">Polychaete worm</name>
    <dbReference type="NCBI Taxonomy" id="6347"/>
    <lineage>
        <taxon>Eukaryota</taxon>
        <taxon>Metazoa</taxon>
        <taxon>Spiralia</taxon>
        <taxon>Lophotrochozoa</taxon>
        <taxon>Annelida</taxon>
        <taxon>Polychaeta</taxon>
        <taxon>Sedentaria</taxon>
        <taxon>Canalipalpata</taxon>
        <taxon>Sabellida</taxon>
        <taxon>Oweniida</taxon>
        <taxon>Oweniidae</taxon>
        <taxon>Owenia</taxon>
    </lineage>
</organism>
<feature type="coiled-coil region" evidence="3">
    <location>
        <begin position="2327"/>
        <end position="2548"/>
    </location>
</feature>
<feature type="coiled-coil region" evidence="3">
    <location>
        <begin position="1371"/>
        <end position="1398"/>
    </location>
</feature>
<dbReference type="GO" id="GO:0090063">
    <property type="term" value="P:positive regulation of microtubule nucleation"/>
    <property type="evidence" value="ECO:0007669"/>
    <property type="project" value="TreeGrafter"/>
</dbReference>
<feature type="coiled-coil region" evidence="3">
    <location>
        <begin position="3264"/>
        <end position="3298"/>
    </location>
</feature>
<feature type="coiled-coil region" evidence="3">
    <location>
        <begin position="1723"/>
        <end position="1764"/>
    </location>
</feature>
<feature type="region of interest" description="Disordered" evidence="4">
    <location>
        <begin position="807"/>
        <end position="826"/>
    </location>
</feature>
<keyword evidence="3" id="KW-0175">Coiled coil</keyword>
<sequence>MDSLVGDDPTLPIEFEGSMNPEQLGEVTLGPQLESLGHRMEHPDGSVPMVAKTSSGRMSPIRARTMKEYDQQIAELKKENFSLKLRIYYLEEKMQQRFHDGDDVVKTNIELNVECQSLKKELQDKQELLKKASHALETISDQHQIEMDQAIQQVAQNASFSADRDVRELEEKLRLMEEEIAESQQELEGAREKVLSLEHNNEQLKQQLNEAIATMDNQKTSDNDHLGTNNNHLATEQQTDNTLAQAEHDLMEKIRIIEDLNHVITSKDAKIEQLLEQAGSDSELETAREQLMEHIEEQKAMENQVQQYETACQDLQTQLQESSAHIQELESQLGLLQLTLGEKDVELKKWKKSDVQYRSAPAQTDDTMKKLDERKEKDKKRKERVKELERENKEKKEEVLKCYKAIQGMVAAMQDKAKQDPEGIKDESGIIQEALSATNSGDPTSLQSLGPVGSQQLHDLKSENQQLQADNKQLRETYLQLQDPDIENKQVQETILQLEELQEINQHLISENQQLNSDFKQLHDQNKQSQTDKQQLFDLQTENKQLLSDLMNTKQQLGDVQRQIDAKGHHDMKHVTPTQDGHHLNDDTNKEASEIDINDMDAEQLKNLANRLRKDLNSYKTQNGNLRSQLDAVRNPQADQINDFRNPQADLINDFRNPQTDQINDVRNPQTDQLNNFRNPQADQINDLNSKLQESELRNTDLQKQLDSILTIPGATEKLVDGSLIGLKRQLNQTKAELDKANNEIMKLRGSVNDPRKMSDPESKKYDSESNRDNIDTYDAIVPTGGESPSKPPDLNVLREQLRKAHEENKLLRSRGLASDTDDPESYSELLGAHKLKDARNRLGSDAGSEVLIDLQDTGIPPNATYRPSGPGEHEPLITILDEPGVSDLKSKLDATNRALQSASKENRNLKRILSLDSDTPIDEDTLEMIARSNGDTLHGELLKVNSDLQQALIENVSLKEALQKAGVSHDQLGSKHVDGPPNVAQIQTENQALREIIGLDPTSPIDAHTVEEFSQKDNELKGKLIQANAELAEAQKTNENLLQKIEQLKKDHIRPFDESLTNDPNALNDEFQRLIEENAALKELVGMNPEDIVDHCAINKLKSGEDPSGKSKSTKARTDRLTQTRKDGPFQDDTDDNNENIHRLQRENALFRKALGINKDKPLSEEDLTDVVTIPKEKFTGLQDELNEANVENSMMKSALKLPHNQAVNEENLKAIESDKNRDGATVGQDHREKDKENMMLRSVLGVEQNATITPEDLEALKTNNTVILKHKLIKANDNLKQLEEEHKALVSQGKPTTQERPMSPHNDKLTHVKPSQDMRDQYTESDAAHTQQAIDAVQQENTLLRHTLGIDPNSPVDSDSLSEVASNNNVILKHKLLKAQSDVKDLEKENRLFKTKLNIDLQGPATDEVIQSAIETLLGDTDSEITALKDKVNTLENVITQLRQQNESLDEVNCELCDKLQSANAEIKKLKDDLGTLKSDNIKLQELLKTLQGEAGDNARIKDSALSKIPGVGDDAPPIRDGAYGTEKPSDTVSVGDSKGSNRQKDRINEENGILRNLLGITTDQPIEQIQAKSLPANQNIQELQENIKDLQEQMRELQHQIKQGETQLDHVNNLNDLLKRQIEMNTQSEFNPELIVEMAEEIERLKKELSAAREKLKVQLRKNSTSKPPKSQIPLPKSRSQANVDSDDASSVSNSEASSAPSQIPVLPKTAPGSQWQGPNVSLRQEIERLRGELKDAKNDAKMLQRKLRATEATVRSQAEKIRYLKSLLQDAGLLSQSPRRSNSETNLSSMTPQSLSKFRTVSASTGDLAFEQDRQSQITGPMSPTASFRILPMPVFEEFGETDNSEELKDQVKIMQDQIDRYKNMIRNLQLRNRVAESDSALASPINTRKGSFSGPEVQEAESAAPEDKTLEGKSDRAIAAKASRLPRPMRDIANADTQTRKLSSQEDALFRTSPRDTVNVDTQTRNIDSQKDALYGASPRDTENKDTQTSKQSSQEDALYRTRPRDTVHMDTQTRKSSSEEDAPFINRQRVHSRGSEEDILQADVNKEAFLRLQEEMEHLNNKLKESEQLNRSLQEQLEYSIPSPRRQRFLSPDGQEDITLDDSTLEVNREAPNVDKPFPGSPRYPEPGSEAYGGPGAYTDRTHPQQSTSSNRADLEHKDAYSGPYMDRAYPQQSQTSCITDPGHRDKNDDEYSQQEKMRSLLEQLEAAKNQDFIPPDGSLENKLQTQKDEISGLHQQLRESQQSCQQLEEQLHELQGFLNELLHQDSTGEVDVLDITPSRVSDFKKRLNESCDLASTLASTLYDPIDGSAIQTSGITPSDNADLEKKYNEMKAHLEGEVQQLMKRNQEGLKEYEQQQNRLDELVEKNRELQRILDDLDQSAVPTSDVTPTVNGDQDQMSPKLKEQLEGEIKQLKEQHQELSAQYADLQKSSKADISNQRKQIENLKGQLQEMEQLRNQLREDAIEKQQLQNECENMKEEVQEREELNTKLKELLQDNQLSANKARQQLHQLSNEVGDKNEVISKLSKKVKKLQDKLRQYSSELSLDQLSTNGSPHAPTPGVQSLPPGGPRGQRMSQRSNETAESIERLRHRTASGATPHEQLFRLVEGEGDVLSDHSAHSSLHSSRHRSAPQASHISTTSERSKHSSQADADLFAYLQPRDVGLRQGDGDISESSIGTGVTGSGLQTAADRDLFPYLQASPLDAQSLFTDHTESTRHTGARSTVDPRSTRGQVTGDPMAAIELDNLKSRLNAVEELNETLRGELHLYESMKHMSIGVGVQHSPAVGSRASQTFTTGAGPVGGTFSPGVAQSQAAGAGEASGMEDSDLLQQYLAEIRELRKKLEESIDNNDRLRRQLEQKLEELQRQPDSTTNIYLPDGSTSSKIVHAGSGQEDILAERETVINELRRVQAHNNELVKEIHDIESYCDKYKKDCDNMAAKLRPLELKLQADERSLKDVEKQKTEAMNRIMTLEATVEEKVHDVGELEKIVNERNEKVKDLSRSLVDIENQFIELDTKYKEVDSVLIDKNSRIKDLESEIDGKNRQLNEQAKDIDNKNRQAKLVDTLISQKDNRIKDLMAKINSQEQTEKSLEDLVNEKIKQVSDLDSRLFELQLEYTKLQTTSQDLELRLKNATKMSSSQSSIKSSKSEPNIENVKQQLILTLSENKNLKEEMNALRDVNTNSENSDQMVENLKKQLVITSRENIKLKEDLAGAKDQATENADLNRTLRLELSVYDKMYNEENQGERAKKKDSTLGIDLHELLQEIRLLRKQLERSIDTNNALRQRLEEQLAKGFGGEPRGTNVNVHHLHYPAGQASQPGHHPVDRNEPHSVFSQENLVSEHPVTGIMQPQLTDPGNLNYKQLAADNPSYKAPDNPSYKSTDNRQHESIVPSTAGQLGGGGNPQYRVYLDSQGKPSYKPLDSQGSSGLMDATRQGQGVTQAGGSVYEARQETMGDRRTKRPSSADSLQLLEDKGNRRTIDQMDLANDMSGIHVNSDLRMLYAICKLDDYELLKRQVEESHVALRGMVARINERMRVFVGSSPTQSVEYSTLRAISQVASELDIYATEQTELIRQFVITQLPRDENGKLWTNSMVTALSEEMVKLQDQIRKLVHKYNAVKERLREADQRLMSTNSQKQQALDDLARTKSKQKRMESTLVKQLSKTEKVLKEARGNLQVKTSQQRM</sequence>
<feature type="compositionally biased region" description="Acidic residues" evidence="4">
    <location>
        <begin position="2100"/>
        <end position="2110"/>
    </location>
</feature>
<feature type="region of interest" description="Disordered" evidence="4">
    <location>
        <begin position="1778"/>
        <end position="1797"/>
    </location>
</feature>
<feature type="coiled-coil region" evidence="3">
    <location>
        <begin position="2230"/>
        <end position="2271"/>
    </location>
</feature>
<keyword evidence="6" id="KW-1185">Reference proteome</keyword>
<dbReference type="InterPro" id="IPR012943">
    <property type="entry name" value="Cnn_1N"/>
</dbReference>
<dbReference type="GO" id="GO:0007098">
    <property type="term" value="P:centrosome cycle"/>
    <property type="evidence" value="ECO:0007669"/>
    <property type="project" value="TreeGrafter"/>
</dbReference>
<feature type="compositionally biased region" description="Low complexity" evidence="4">
    <location>
        <begin position="1683"/>
        <end position="1706"/>
    </location>
</feature>
<feature type="coiled-coil region" evidence="3">
    <location>
        <begin position="886"/>
        <end position="913"/>
    </location>
</feature>
<dbReference type="Pfam" id="PF07989">
    <property type="entry name" value="Cnn_1N"/>
    <property type="match status" value="1"/>
</dbReference>
<feature type="region of interest" description="Disordered" evidence="4">
    <location>
        <begin position="572"/>
        <end position="599"/>
    </location>
</feature>
<evidence type="ECO:0000313" key="5">
    <source>
        <dbReference type="EMBL" id="CAH1787139.1"/>
    </source>
</evidence>
<feature type="compositionally biased region" description="Basic and acidic residues" evidence="4">
    <location>
        <begin position="1910"/>
        <end position="1923"/>
    </location>
</feature>
<feature type="compositionally biased region" description="Polar residues" evidence="4">
    <location>
        <begin position="2579"/>
        <end position="2588"/>
    </location>
</feature>
<feature type="compositionally biased region" description="Polar residues" evidence="4">
    <location>
        <begin position="1960"/>
        <end position="1972"/>
    </location>
</feature>
<dbReference type="GO" id="GO:0005813">
    <property type="term" value="C:centrosome"/>
    <property type="evidence" value="ECO:0007669"/>
    <property type="project" value="TreeGrafter"/>
</dbReference>
<feature type="coiled-coil region" evidence="3">
    <location>
        <begin position="2048"/>
        <end position="2082"/>
    </location>
</feature>
<feature type="compositionally biased region" description="Basic and acidic residues" evidence="4">
    <location>
        <begin position="2003"/>
        <end position="2024"/>
    </location>
</feature>
<evidence type="ECO:0000313" key="6">
    <source>
        <dbReference type="Proteomes" id="UP000749559"/>
    </source>
</evidence>
<feature type="region of interest" description="Disordered" evidence="4">
    <location>
        <begin position="2716"/>
        <end position="2740"/>
    </location>
</feature>
<evidence type="ECO:0000256" key="4">
    <source>
        <dbReference type="SAM" id="MobiDB-lite"/>
    </source>
</evidence>
<feature type="compositionally biased region" description="Polar residues" evidence="4">
    <location>
        <begin position="1533"/>
        <end position="1543"/>
    </location>
</feature>
<feature type="region of interest" description="Disordered" evidence="4">
    <location>
        <begin position="3353"/>
        <end position="3479"/>
    </location>
</feature>
<dbReference type="PANTHER" id="PTHR46501">
    <property type="entry name" value="MYOMEGALIN"/>
    <property type="match status" value="1"/>
</dbReference>
<feature type="region of interest" description="Disordered" evidence="4">
    <location>
        <begin position="1661"/>
        <end position="1723"/>
    </location>
</feature>
<name>A0A8J1U1D2_OWEFU</name>
<feature type="region of interest" description="Disordered" evidence="4">
    <location>
        <begin position="1102"/>
        <end position="1140"/>
    </location>
</feature>
<feature type="compositionally biased region" description="Basic and acidic residues" evidence="4">
    <location>
        <begin position="366"/>
        <end position="376"/>
    </location>
</feature>
<dbReference type="OrthoDB" id="10255000at2759"/>
<feature type="compositionally biased region" description="Basic and acidic residues" evidence="4">
    <location>
        <begin position="754"/>
        <end position="773"/>
    </location>
</feature>
<feature type="coiled-coil region" evidence="3">
    <location>
        <begin position="602"/>
        <end position="629"/>
    </location>
</feature>
<evidence type="ECO:0000256" key="1">
    <source>
        <dbReference type="ARBA" id="ARBA00004496"/>
    </source>
</evidence>
<proteinExistence type="predicted"/>
<feature type="region of interest" description="Disordered" evidence="4">
    <location>
        <begin position="3634"/>
        <end position="3661"/>
    </location>
</feature>
<feature type="compositionally biased region" description="Basic and acidic residues" evidence="4">
    <location>
        <begin position="580"/>
        <end position="593"/>
    </location>
</feature>
<feature type="coiled-coil region" evidence="3">
    <location>
        <begin position="1018"/>
        <end position="1052"/>
    </location>
</feature>
<feature type="region of interest" description="Disordered" evidence="4">
    <location>
        <begin position="2084"/>
        <end position="2202"/>
    </location>
</feature>
<feature type="compositionally biased region" description="Polar residues" evidence="4">
    <location>
        <begin position="3438"/>
        <end position="3447"/>
    </location>
</feature>
<feature type="compositionally biased region" description="Polar residues" evidence="4">
    <location>
        <begin position="2637"/>
        <end position="2646"/>
    </location>
</feature>
<feature type="region of interest" description="Disordered" evidence="4">
    <location>
        <begin position="1"/>
        <end position="23"/>
    </location>
</feature>
<feature type="region of interest" description="Disordered" evidence="4">
    <location>
        <begin position="218"/>
        <end position="237"/>
    </location>
</feature>
<feature type="region of interest" description="Disordered" evidence="4">
    <location>
        <begin position="748"/>
        <end position="773"/>
    </location>
</feature>
<dbReference type="PANTHER" id="PTHR46501:SF10">
    <property type="entry name" value="CENTROSOMIN"/>
    <property type="match status" value="1"/>
</dbReference>
<feature type="region of interest" description="Disordered" evidence="4">
    <location>
        <begin position="2553"/>
        <end position="2605"/>
    </location>
</feature>
<dbReference type="Proteomes" id="UP000749559">
    <property type="component" value="Unassembled WGS sequence"/>
</dbReference>
<reference evidence="5" key="1">
    <citation type="submission" date="2022-03" db="EMBL/GenBank/DDBJ databases">
        <authorList>
            <person name="Martin C."/>
        </authorList>
    </citation>
    <scope>NUCLEOTIDE SEQUENCE</scope>
</reference>
<keyword evidence="2" id="KW-0963">Cytoplasm</keyword>
<feature type="region of interest" description="Disordered" evidence="4">
    <location>
        <begin position="1881"/>
        <end position="2045"/>
    </location>
</feature>
<evidence type="ECO:0000256" key="3">
    <source>
        <dbReference type="SAM" id="Coils"/>
    </source>
</evidence>
<comment type="subcellular location">
    <subcellularLocation>
        <location evidence="1">Cytoplasm</location>
    </subcellularLocation>
</comment>
<feature type="compositionally biased region" description="Polar residues" evidence="4">
    <location>
        <begin position="3634"/>
        <end position="3643"/>
    </location>
</feature>
<feature type="coiled-coil region" evidence="3">
    <location>
        <begin position="257"/>
        <end position="332"/>
    </location>
</feature>
<feature type="region of interest" description="Disordered" evidence="4">
    <location>
        <begin position="1510"/>
        <end position="1550"/>
    </location>
</feature>
<feature type="coiled-coil region" evidence="3">
    <location>
        <begin position="1427"/>
        <end position="1489"/>
    </location>
</feature>
<feature type="coiled-coil region" evidence="3">
    <location>
        <begin position="1267"/>
        <end position="1294"/>
    </location>
</feature>